<dbReference type="EMBL" id="KV426389">
    <property type="protein sequence ID" value="KZV81478.1"/>
    <property type="molecule type" value="Genomic_DNA"/>
</dbReference>
<reference evidence="1 2" key="1">
    <citation type="journal article" date="2016" name="Mol. Biol. Evol.">
        <title>Comparative Genomics of Early-Diverging Mushroom-Forming Fungi Provides Insights into the Origins of Lignocellulose Decay Capabilities.</title>
        <authorList>
            <person name="Nagy L.G."/>
            <person name="Riley R."/>
            <person name="Tritt A."/>
            <person name="Adam C."/>
            <person name="Daum C."/>
            <person name="Floudas D."/>
            <person name="Sun H."/>
            <person name="Yadav J.S."/>
            <person name="Pangilinan J."/>
            <person name="Larsson K.H."/>
            <person name="Matsuura K."/>
            <person name="Barry K."/>
            <person name="Labutti K."/>
            <person name="Kuo R."/>
            <person name="Ohm R.A."/>
            <person name="Bhattacharya S.S."/>
            <person name="Shirouzu T."/>
            <person name="Yoshinaga Y."/>
            <person name="Martin F.M."/>
            <person name="Grigoriev I.V."/>
            <person name="Hibbett D.S."/>
        </authorList>
    </citation>
    <scope>NUCLEOTIDE SEQUENCE [LARGE SCALE GENOMIC DNA]</scope>
    <source>
        <strain evidence="1 2">HHB12029</strain>
    </source>
</reference>
<organism evidence="1 2">
    <name type="scientific">Exidia glandulosa HHB12029</name>
    <dbReference type="NCBI Taxonomy" id="1314781"/>
    <lineage>
        <taxon>Eukaryota</taxon>
        <taxon>Fungi</taxon>
        <taxon>Dikarya</taxon>
        <taxon>Basidiomycota</taxon>
        <taxon>Agaricomycotina</taxon>
        <taxon>Agaricomycetes</taxon>
        <taxon>Auriculariales</taxon>
        <taxon>Exidiaceae</taxon>
        <taxon>Exidia</taxon>
    </lineage>
</organism>
<evidence type="ECO:0000313" key="2">
    <source>
        <dbReference type="Proteomes" id="UP000077266"/>
    </source>
</evidence>
<dbReference type="InParanoid" id="A0A165BYE3"/>
<accession>A0A165BYE3</accession>
<evidence type="ECO:0000313" key="1">
    <source>
        <dbReference type="EMBL" id="KZV81478.1"/>
    </source>
</evidence>
<gene>
    <name evidence="1" type="ORF">EXIGLDRAFT_382420</name>
</gene>
<proteinExistence type="predicted"/>
<name>A0A165BYE3_EXIGL</name>
<protein>
    <submittedName>
        <fullName evidence="1">Uncharacterized protein</fullName>
    </submittedName>
</protein>
<sequence>MPSLQPKMSNCGHAIATCTLTELSILRISRQVVAGTLWLNIRSHIIGPTDVQLATPTFLCCPFPRLCCRARKVPTSSGRPRGLTVAPQIIPLRPIPSIDVDMTFTRWCLSVMSKTTGFSARMRAQPYENLRLYYTPVLGSRSTLSSSRAKK</sequence>
<dbReference type="Proteomes" id="UP000077266">
    <property type="component" value="Unassembled WGS sequence"/>
</dbReference>
<dbReference type="AlphaFoldDB" id="A0A165BYE3"/>
<keyword evidence="2" id="KW-1185">Reference proteome</keyword>